<evidence type="ECO:0000313" key="2">
    <source>
        <dbReference type="Proteomes" id="UP000316621"/>
    </source>
</evidence>
<keyword evidence="2" id="KW-1185">Reference proteome</keyword>
<name>A0A4Y7JUJ6_PAPSO</name>
<organism evidence="1 2">
    <name type="scientific">Papaver somniferum</name>
    <name type="common">Opium poppy</name>
    <dbReference type="NCBI Taxonomy" id="3469"/>
    <lineage>
        <taxon>Eukaryota</taxon>
        <taxon>Viridiplantae</taxon>
        <taxon>Streptophyta</taxon>
        <taxon>Embryophyta</taxon>
        <taxon>Tracheophyta</taxon>
        <taxon>Spermatophyta</taxon>
        <taxon>Magnoliopsida</taxon>
        <taxon>Ranunculales</taxon>
        <taxon>Papaveraceae</taxon>
        <taxon>Papaveroideae</taxon>
        <taxon>Papaver</taxon>
    </lineage>
</organism>
<accession>A0A4Y7JUJ6</accession>
<dbReference type="SUPFAM" id="SSF52047">
    <property type="entry name" value="RNI-like"/>
    <property type="match status" value="1"/>
</dbReference>
<dbReference type="AlphaFoldDB" id="A0A4Y7JUJ6"/>
<dbReference type="STRING" id="3469.A0A4Y7JUJ6"/>
<dbReference type="Gene3D" id="3.80.10.10">
    <property type="entry name" value="Ribonuclease Inhibitor"/>
    <property type="match status" value="1"/>
</dbReference>
<dbReference type="InterPro" id="IPR032675">
    <property type="entry name" value="LRR_dom_sf"/>
</dbReference>
<proteinExistence type="predicted"/>
<sequence>MQNCRELHTLFIDSCSAVTEGIDAIISGGGLEFLSLEAPNESDKVGEKSINTEAVMKISKELEGWEVVGQNRKNLEHLTVHGCRKLCGPGLQALSYGCDKLSSLSVDDKNSCSEAALRIFINQRPPV</sequence>
<evidence type="ECO:0000313" key="1">
    <source>
        <dbReference type="EMBL" id="RZC63621.1"/>
    </source>
</evidence>
<dbReference type="Gramene" id="RZC63621">
    <property type="protein sequence ID" value="RZC63621"/>
    <property type="gene ID" value="C5167_025364"/>
</dbReference>
<gene>
    <name evidence="1" type="ORF">C5167_025364</name>
</gene>
<dbReference type="EMBL" id="CM010719">
    <property type="protein sequence ID" value="RZC63621.1"/>
    <property type="molecule type" value="Genomic_DNA"/>
</dbReference>
<dbReference type="Proteomes" id="UP000316621">
    <property type="component" value="Chromosome 5"/>
</dbReference>
<protein>
    <submittedName>
        <fullName evidence="1">Uncharacterized protein</fullName>
    </submittedName>
</protein>
<reference evidence="1 2" key="1">
    <citation type="journal article" date="2018" name="Science">
        <title>The opium poppy genome and morphinan production.</title>
        <authorList>
            <person name="Guo L."/>
            <person name="Winzer T."/>
            <person name="Yang X."/>
            <person name="Li Y."/>
            <person name="Ning Z."/>
            <person name="He Z."/>
            <person name="Teodor R."/>
            <person name="Lu Y."/>
            <person name="Bowser T.A."/>
            <person name="Graham I.A."/>
            <person name="Ye K."/>
        </authorList>
    </citation>
    <scope>NUCLEOTIDE SEQUENCE [LARGE SCALE GENOMIC DNA]</scope>
    <source>
        <strain evidence="2">cv. HN1</strain>
        <tissue evidence="1">Leaves</tissue>
    </source>
</reference>